<dbReference type="Proteomes" id="UP000176951">
    <property type="component" value="Unassembled WGS sequence"/>
</dbReference>
<keyword evidence="9 12" id="KW-0066">ATP synthesis</keyword>
<dbReference type="GO" id="GO:0045259">
    <property type="term" value="C:proton-transporting ATP synthase complex"/>
    <property type="evidence" value="ECO:0007669"/>
    <property type="project" value="UniProtKB-KW"/>
</dbReference>
<dbReference type="GO" id="GO:0046933">
    <property type="term" value="F:proton-transporting ATP synthase activity, rotational mechanism"/>
    <property type="evidence" value="ECO:0007669"/>
    <property type="project" value="UniProtKB-UniRule"/>
</dbReference>
<evidence type="ECO:0000256" key="14">
    <source>
        <dbReference type="SAM" id="Coils"/>
    </source>
</evidence>
<name>A0A1G2PUB6_9BACT</name>
<evidence type="ECO:0000313" key="16">
    <source>
        <dbReference type="Proteomes" id="UP000176951"/>
    </source>
</evidence>
<reference evidence="15 16" key="1">
    <citation type="journal article" date="2016" name="Nat. Commun.">
        <title>Thousands of microbial genomes shed light on interconnected biogeochemical processes in an aquifer system.</title>
        <authorList>
            <person name="Anantharaman K."/>
            <person name="Brown C.T."/>
            <person name="Hug L.A."/>
            <person name="Sharon I."/>
            <person name="Castelle C.J."/>
            <person name="Probst A.J."/>
            <person name="Thomas B.C."/>
            <person name="Singh A."/>
            <person name="Wilkins M.J."/>
            <person name="Karaoz U."/>
            <person name="Brodie E.L."/>
            <person name="Williams K.H."/>
            <person name="Hubbard S.S."/>
            <person name="Banfield J.F."/>
        </authorList>
    </citation>
    <scope>NUCLEOTIDE SEQUENCE [LARGE SCALE GENOMIC DNA]</scope>
</reference>
<protein>
    <recommendedName>
        <fullName evidence="12">ATP synthase subunit b</fullName>
    </recommendedName>
    <alternativeName>
        <fullName evidence="12">ATP synthase F(0) sector subunit b</fullName>
    </alternativeName>
    <alternativeName>
        <fullName evidence="12">ATPase subunit I</fullName>
    </alternativeName>
    <alternativeName>
        <fullName evidence="12">F-type ATPase subunit b</fullName>
        <shortName evidence="12">F-ATPase subunit b</shortName>
    </alternativeName>
</protein>
<keyword evidence="6 12" id="KW-1133">Transmembrane helix</keyword>
<dbReference type="InterPro" id="IPR050059">
    <property type="entry name" value="ATP_synthase_B_chain"/>
</dbReference>
<feature type="coiled-coil region" evidence="14">
    <location>
        <begin position="55"/>
        <end position="134"/>
    </location>
</feature>
<keyword evidence="12" id="KW-1003">Cell membrane</keyword>
<evidence type="ECO:0000256" key="12">
    <source>
        <dbReference type="HAMAP-Rule" id="MF_01398"/>
    </source>
</evidence>
<evidence type="ECO:0000256" key="11">
    <source>
        <dbReference type="ARBA" id="ARBA00037847"/>
    </source>
</evidence>
<dbReference type="PANTHER" id="PTHR33445">
    <property type="entry name" value="ATP SYNTHASE SUBUNIT B', CHLOROPLASTIC"/>
    <property type="match status" value="1"/>
</dbReference>
<evidence type="ECO:0000256" key="9">
    <source>
        <dbReference type="ARBA" id="ARBA00023310"/>
    </source>
</evidence>
<evidence type="ECO:0000313" key="15">
    <source>
        <dbReference type="EMBL" id="OHA51938.1"/>
    </source>
</evidence>
<evidence type="ECO:0000256" key="3">
    <source>
        <dbReference type="ARBA" id="ARBA00022547"/>
    </source>
</evidence>
<sequence>MSELLTKLGIDWHLFLAQVVNFGILAFLLHRFLYKPMLKILSERSAKAKEVVEGAASMAQAKRDLEQEIVETRNKARKEADEILVEGQKKAEIIRAGVIAQLEKELVLLKNKALAEIEKERAKAMNEAKNELASTVILAAEKVLAREVKNEDSIKLAQEALSKVKE</sequence>
<comment type="similarity">
    <text evidence="1 12 13">Belongs to the ATPase B chain family.</text>
</comment>
<gene>
    <name evidence="12" type="primary">atpF</name>
    <name evidence="15" type="ORF">A3A97_01940</name>
</gene>
<keyword evidence="3 12" id="KW-0138">CF(0)</keyword>
<keyword evidence="5 12" id="KW-0375">Hydrogen ion transport</keyword>
<keyword evidence="4 12" id="KW-0812">Transmembrane</keyword>
<accession>A0A1G2PUB6</accession>
<dbReference type="GO" id="GO:0005886">
    <property type="term" value="C:plasma membrane"/>
    <property type="evidence" value="ECO:0007669"/>
    <property type="project" value="UniProtKB-SubCell"/>
</dbReference>
<keyword evidence="7 12" id="KW-0406">Ion transport</keyword>
<comment type="caution">
    <text evidence="15">The sequence shown here is derived from an EMBL/GenBank/DDBJ whole genome shotgun (WGS) entry which is preliminary data.</text>
</comment>
<comment type="subcellular location">
    <subcellularLocation>
        <location evidence="12">Cell membrane</location>
        <topology evidence="12">Single-pass membrane protein</topology>
    </subcellularLocation>
    <subcellularLocation>
        <location evidence="11">Endomembrane system</location>
        <topology evidence="11">Single-pass membrane protein</topology>
    </subcellularLocation>
</comment>
<evidence type="ECO:0000256" key="13">
    <source>
        <dbReference type="RuleBase" id="RU003848"/>
    </source>
</evidence>
<proteinExistence type="inferred from homology"/>
<evidence type="ECO:0000256" key="4">
    <source>
        <dbReference type="ARBA" id="ARBA00022692"/>
    </source>
</evidence>
<dbReference type="HAMAP" id="MF_01398">
    <property type="entry name" value="ATP_synth_b_bprime"/>
    <property type="match status" value="1"/>
</dbReference>
<evidence type="ECO:0000256" key="8">
    <source>
        <dbReference type="ARBA" id="ARBA00023136"/>
    </source>
</evidence>
<organism evidence="15 16">
    <name type="scientific">Candidatus Terrybacteria bacterium RIFCSPLOWO2_01_FULL_40_23</name>
    <dbReference type="NCBI Taxonomy" id="1802366"/>
    <lineage>
        <taxon>Bacteria</taxon>
        <taxon>Candidatus Terryibacteriota</taxon>
    </lineage>
</organism>
<dbReference type="GO" id="GO:0046961">
    <property type="term" value="F:proton-transporting ATPase activity, rotational mechanism"/>
    <property type="evidence" value="ECO:0007669"/>
    <property type="project" value="TreeGrafter"/>
</dbReference>
<dbReference type="CDD" id="cd06503">
    <property type="entry name" value="ATP-synt_Fo_b"/>
    <property type="match status" value="1"/>
</dbReference>
<evidence type="ECO:0000256" key="7">
    <source>
        <dbReference type="ARBA" id="ARBA00023065"/>
    </source>
</evidence>
<evidence type="ECO:0000256" key="1">
    <source>
        <dbReference type="ARBA" id="ARBA00005513"/>
    </source>
</evidence>
<evidence type="ECO:0000256" key="6">
    <source>
        <dbReference type="ARBA" id="ARBA00022989"/>
    </source>
</evidence>
<evidence type="ECO:0000256" key="2">
    <source>
        <dbReference type="ARBA" id="ARBA00022448"/>
    </source>
</evidence>
<dbReference type="GO" id="GO:0012505">
    <property type="term" value="C:endomembrane system"/>
    <property type="evidence" value="ECO:0007669"/>
    <property type="project" value="UniProtKB-SubCell"/>
</dbReference>
<dbReference type="Pfam" id="PF00430">
    <property type="entry name" value="ATP-synt_B"/>
    <property type="match status" value="1"/>
</dbReference>
<comment type="subunit">
    <text evidence="12">F-type ATPases have 2 components, F(1) - the catalytic core - and F(0) - the membrane proton channel. F(1) has five subunits: alpha(3), beta(3), gamma(1), delta(1), epsilon(1). F(0) has three main subunits: a(1), b(2) and c(10-14). The alpha and beta chains form an alternating ring which encloses part of the gamma chain. F(1) is attached to F(0) by a central stalk formed by the gamma and epsilon chains, while a peripheral stalk is formed by the delta and b chains.</text>
</comment>
<dbReference type="InterPro" id="IPR002146">
    <property type="entry name" value="ATP_synth_b/b'su_bac/chlpt"/>
</dbReference>
<evidence type="ECO:0000256" key="10">
    <source>
        <dbReference type="ARBA" id="ARBA00025198"/>
    </source>
</evidence>
<keyword evidence="8 12" id="KW-0472">Membrane</keyword>
<feature type="transmembrane region" description="Helical" evidence="12">
    <location>
        <begin position="12"/>
        <end position="34"/>
    </location>
</feature>
<dbReference type="PANTHER" id="PTHR33445:SF1">
    <property type="entry name" value="ATP SYNTHASE SUBUNIT B"/>
    <property type="match status" value="1"/>
</dbReference>
<comment type="function">
    <text evidence="10 12">F(1)F(0) ATP synthase produces ATP from ADP in the presence of a proton or sodium gradient. F-type ATPases consist of two structural domains, F(1) containing the extramembraneous catalytic core and F(0) containing the membrane proton channel, linked together by a central stalk and a peripheral stalk. During catalysis, ATP synthesis in the catalytic domain of F(1) is coupled via a rotary mechanism of the central stalk subunits to proton translocation.</text>
</comment>
<dbReference type="AlphaFoldDB" id="A0A1G2PUB6"/>
<evidence type="ECO:0000256" key="5">
    <source>
        <dbReference type="ARBA" id="ARBA00022781"/>
    </source>
</evidence>
<comment type="function">
    <text evidence="12">Component of the F(0) channel, it forms part of the peripheral stalk, linking F(1) to F(0).</text>
</comment>
<dbReference type="EMBL" id="MHSW01000016">
    <property type="protein sequence ID" value="OHA51938.1"/>
    <property type="molecule type" value="Genomic_DNA"/>
</dbReference>
<keyword evidence="14" id="KW-0175">Coiled coil</keyword>
<keyword evidence="2 12" id="KW-0813">Transport</keyword>